<feature type="signal peptide" evidence="8">
    <location>
        <begin position="1"/>
        <end position="19"/>
    </location>
</feature>
<sequence>KTHVLFCCLHTFSPRIVMAFQTQGTSGRWSDTSQRPNPISAAGEVRSNNMSHPYRRALPANVGEKRGRHRQENSALGGGDTVEEPPDNAAESLMPEQKKARIEKAGESSSGDNEGTEGESHAGDDDAARTKPTDMEQRKTLLEPISDKALKTLNQEMIMMDRSARFFFCRLCYSKLNTVQFFLKHIMGLEHERKAKMFVNWNDNKQQFPFFCQTLTVVQDLKREQYGPLPPQLLTKLMSGPPAKKVGNGISLGLSPTMLKFFSLTGPFIGEEGDPTPRYFCHICRTHMDYSNTELHFTSTAHRHSVLNKDYPDLLAQNPRTAAKKDTERCARLAAEIELAKKYHPDRNEGDPNAAKQFTKIGEAYEVLSDEEKRRMYDVTGHSEYTQMGGGGGAGGGAPFTTMRAEEIFRQFFGGDLGGLGSMFGGDFGMGNQQLVLNLSFMEAVRGCTKPVAVRIQATCERCRGSGGEPGTKEQTCPYCRGRGEEVINTGLFHMKSTCRHCHGQGKVIATPCTRCGGRGTTTQAQQINVQVPAGVSDRQTVRVPVGRSETHVLLQVEESPVFERDGFDVHSDVHISFTQAVLGGEVRTSGLSGPILVKIPAAIASHHRIRLADRGIPRLNSYGNGDHYVHVKIKTPRKLSERQRELILEFAKTEQLDNGTVNGLEQGREEEEEEGGGGREKSVVVQENKGFLQRLKDVFWKEEGEGEGERRRQEGS</sequence>
<evidence type="ECO:0000256" key="5">
    <source>
        <dbReference type="ARBA" id="ARBA00023186"/>
    </source>
</evidence>
<dbReference type="InterPro" id="IPR051938">
    <property type="entry name" value="Apopto_cytoskel_mod"/>
</dbReference>
<dbReference type="PROSITE" id="PS00636">
    <property type="entry name" value="DNAJ_1"/>
    <property type="match status" value="1"/>
</dbReference>
<dbReference type="GO" id="GO:0005524">
    <property type="term" value="F:ATP binding"/>
    <property type="evidence" value="ECO:0007669"/>
    <property type="project" value="InterPro"/>
</dbReference>
<dbReference type="InterPro" id="IPR001305">
    <property type="entry name" value="HSP_DnaJ_Cys-rich_dom"/>
</dbReference>
<keyword evidence="12" id="KW-1185">Reference proteome</keyword>
<dbReference type="PRINTS" id="PR00625">
    <property type="entry name" value="JDOMAIN"/>
</dbReference>
<dbReference type="InterPro" id="IPR001623">
    <property type="entry name" value="DnaJ_domain"/>
</dbReference>
<comment type="caution">
    <text evidence="11">The sequence shown here is derived from an EMBL/GenBank/DDBJ whole genome shotgun (WGS) entry which is preliminary data.</text>
</comment>
<feature type="zinc finger region" description="CR-type" evidence="6">
    <location>
        <begin position="447"/>
        <end position="525"/>
    </location>
</feature>
<dbReference type="CDD" id="cd10747">
    <property type="entry name" value="DnaJ_C"/>
    <property type="match status" value="1"/>
</dbReference>
<feature type="region of interest" description="Disordered" evidence="7">
    <location>
        <begin position="26"/>
        <end position="139"/>
    </location>
</feature>
<dbReference type="Gene3D" id="2.60.260.20">
    <property type="entry name" value="Urease metallochaperone UreE, N-terminal domain"/>
    <property type="match status" value="2"/>
</dbReference>
<keyword evidence="8" id="KW-0732">Signal</keyword>
<dbReference type="HAMAP" id="MF_01152">
    <property type="entry name" value="DnaJ"/>
    <property type="match status" value="1"/>
</dbReference>
<dbReference type="GO" id="GO:0043066">
    <property type="term" value="P:negative regulation of apoptotic process"/>
    <property type="evidence" value="ECO:0007669"/>
    <property type="project" value="TreeGrafter"/>
</dbReference>
<dbReference type="GO" id="GO:0006457">
    <property type="term" value="P:protein folding"/>
    <property type="evidence" value="ECO:0007669"/>
    <property type="project" value="InterPro"/>
</dbReference>
<dbReference type="Pfam" id="PF00684">
    <property type="entry name" value="DnaJ_CXXCXGXG"/>
    <property type="match status" value="1"/>
</dbReference>
<evidence type="ECO:0000256" key="4">
    <source>
        <dbReference type="ARBA" id="ARBA00022833"/>
    </source>
</evidence>
<dbReference type="Gene3D" id="1.10.287.110">
    <property type="entry name" value="DnaJ domain"/>
    <property type="match status" value="1"/>
</dbReference>
<dbReference type="Gene3D" id="2.10.230.10">
    <property type="entry name" value="Heat shock protein DnaJ, cysteine-rich domain"/>
    <property type="match status" value="1"/>
</dbReference>
<dbReference type="InterPro" id="IPR002939">
    <property type="entry name" value="DnaJ_C"/>
</dbReference>
<evidence type="ECO:0000313" key="11">
    <source>
        <dbReference type="EMBL" id="CAI8033129.1"/>
    </source>
</evidence>
<keyword evidence="1 6" id="KW-0479">Metal-binding</keyword>
<evidence type="ECO:0000259" key="9">
    <source>
        <dbReference type="PROSITE" id="PS50076"/>
    </source>
</evidence>
<protein>
    <submittedName>
        <fullName evidence="11">DnaJ homolog subfamily A member 3, mitochondrial</fullName>
    </submittedName>
</protein>
<accession>A0AA35WUD0</accession>
<dbReference type="PROSITE" id="PS51188">
    <property type="entry name" value="ZF_CR"/>
    <property type="match status" value="1"/>
</dbReference>
<feature type="compositionally biased region" description="Polar residues" evidence="7">
    <location>
        <begin position="26"/>
        <end position="37"/>
    </location>
</feature>
<dbReference type="EMBL" id="CASHTH010002642">
    <property type="protein sequence ID" value="CAI8033129.1"/>
    <property type="molecule type" value="Genomic_DNA"/>
</dbReference>
<feature type="domain" description="CR-type" evidence="10">
    <location>
        <begin position="447"/>
        <end position="525"/>
    </location>
</feature>
<evidence type="ECO:0000256" key="7">
    <source>
        <dbReference type="SAM" id="MobiDB-lite"/>
    </source>
</evidence>
<feature type="compositionally biased region" description="Basic and acidic residues" evidence="7">
    <location>
        <begin position="96"/>
        <end position="106"/>
    </location>
</feature>
<dbReference type="GO" id="GO:0009408">
    <property type="term" value="P:response to heat"/>
    <property type="evidence" value="ECO:0007669"/>
    <property type="project" value="InterPro"/>
</dbReference>
<dbReference type="PROSITE" id="PS50076">
    <property type="entry name" value="DNAJ_2"/>
    <property type="match status" value="1"/>
</dbReference>
<dbReference type="SUPFAM" id="SSF46565">
    <property type="entry name" value="Chaperone J-domain"/>
    <property type="match status" value="1"/>
</dbReference>
<gene>
    <name evidence="11" type="ORF">GBAR_LOCUS18684</name>
</gene>
<keyword evidence="4 6" id="KW-0862">Zinc</keyword>
<dbReference type="GO" id="GO:0008270">
    <property type="term" value="F:zinc ion binding"/>
    <property type="evidence" value="ECO:0007669"/>
    <property type="project" value="UniProtKB-KW"/>
</dbReference>
<dbReference type="SUPFAM" id="SSF57938">
    <property type="entry name" value="DnaJ/Hsp40 cysteine-rich domain"/>
    <property type="match status" value="1"/>
</dbReference>
<dbReference type="InterPro" id="IPR018253">
    <property type="entry name" value="DnaJ_domain_CS"/>
</dbReference>
<dbReference type="Pfam" id="PF01556">
    <property type="entry name" value="DnaJ_C"/>
    <property type="match status" value="1"/>
</dbReference>
<dbReference type="PANTHER" id="PTHR44145">
    <property type="entry name" value="DNAJ HOMOLOG SUBFAMILY A MEMBER 3, MITOCHONDRIAL"/>
    <property type="match status" value="1"/>
</dbReference>
<reference evidence="11" key="1">
    <citation type="submission" date="2023-03" db="EMBL/GenBank/DDBJ databases">
        <authorList>
            <person name="Steffen K."/>
            <person name="Cardenas P."/>
        </authorList>
    </citation>
    <scope>NUCLEOTIDE SEQUENCE</scope>
</reference>
<dbReference type="Pfam" id="PF00226">
    <property type="entry name" value="DnaJ"/>
    <property type="match status" value="1"/>
</dbReference>
<dbReference type="AlphaFoldDB" id="A0AA35WUD0"/>
<dbReference type="CDD" id="cd06257">
    <property type="entry name" value="DnaJ"/>
    <property type="match status" value="1"/>
</dbReference>
<dbReference type="CDD" id="cd10719">
    <property type="entry name" value="DnaJ_zf"/>
    <property type="match status" value="1"/>
</dbReference>
<keyword evidence="2" id="KW-0677">Repeat</keyword>
<evidence type="ECO:0000256" key="2">
    <source>
        <dbReference type="ARBA" id="ARBA00022737"/>
    </source>
</evidence>
<evidence type="ECO:0000259" key="10">
    <source>
        <dbReference type="PROSITE" id="PS51188"/>
    </source>
</evidence>
<evidence type="ECO:0000256" key="3">
    <source>
        <dbReference type="ARBA" id="ARBA00022771"/>
    </source>
</evidence>
<keyword evidence="5" id="KW-0143">Chaperone</keyword>
<dbReference type="InterPro" id="IPR012724">
    <property type="entry name" value="DnaJ"/>
</dbReference>
<evidence type="ECO:0000313" key="12">
    <source>
        <dbReference type="Proteomes" id="UP001174909"/>
    </source>
</evidence>
<feature type="domain" description="J" evidence="9">
    <location>
        <begin position="310"/>
        <end position="381"/>
    </location>
</feature>
<dbReference type="GO" id="GO:0031072">
    <property type="term" value="F:heat shock protein binding"/>
    <property type="evidence" value="ECO:0007669"/>
    <property type="project" value="InterPro"/>
</dbReference>
<dbReference type="InterPro" id="IPR008971">
    <property type="entry name" value="HSP40/DnaJ_pept-bd"/>
</dbReference>
<feature type="chain" id="PRO_5041205638" evidence="8">
    <location>
        <begin position="20"/>
        <end position="717"/>
    </location>
</feature>
<dbReference type="SUPFAM" id="SSF49493">
    <property type="entry name" value="HSP40/DnaJ peptide-binding domain"/>
    <property type="match status" value="1"/>
</dbReference>
<keyword evidence="3 6" id="KW-0863">Zinc-finger</keyword>
<feature type="compositionally biased region" description="Basic and acidic residues" evidence="7">
    <location>
        <begin position="118"/>
        <end position="139"/>
    </location>
</feature>
<dbReference type="GO" id="GO:0007005">
    <property type="term" value="P:mitochondrion organization"/>
    <property type="evidence" value="ECO:0007669"/>
    <property type="project" value="TreeGrafter"/>
</dbReference>
<dbReference type="GO" id="GO:0051082">
    <property type="term" value="F:unfolded protein binding"/>
    <property type="evidence" value="ECO:0007669"/>
    <property type="project" value="InterPro"/>
</dbReference>
<dbReference type="InterPro" id="IPR036869">
    <property type="entry name" value="J_dom_sf"/>
</dbReference>
<dbReference type="GO" id="GO:0005739">
    <property type="term" value="C:mitochondrion"/>
    <property type="evidence" value="ECO:0007669"/>
    <property type="project" value="TreeGrafter"/>
</dbReference>
<dbReference type="InterPro" id="IPR036410">
    <property type="entry name" value="HSP_DnaJ_Cys-rich_dom_sf"/>
</dbReference>
<dbReference type="PANTHER" id="PTHR44145:SF3">
    <property type="entry name" value="DNAJ HOMOLOG SUBFAMILY A MEMBER 3, MITOCHONDRIAL"/>
    <property type="match status" value="1"/>
</dbReference>
<dbReference type="Proteomes" id="UP001174909">
    <property type="component" value="Unassembled WGS sequence"/>
</dbReference>
<proteinExistence type="inferred from homology"/>
<dbReference type="FunFam" id="2.60.260.20:FF:000005">
    <property type="entry name" value="Chaperone protein dnaJ 1, mitochondrial"/>
    <property type="match status" value="1"/>
</dbReference>
<dbReference type="SMART" id="SM00271">
    <property type="entry name" value="DnaJ"/>
    <property type="match status" value="1"/>
</dbReference>
<evidence type="ECO:0000256" key="6">
    <source>
        <dbReference type="PROSITE-ProRule" id="PRU00546"/>
    </source>
</evidence>
<evidence type="ECO:0000256" key="1">
    <source>
        <dbReference type="ARBA" id="ARBA00022723"/>
    </source>
</evidence>
<name>A0AA35WUD0_GEOBA</name>
<organism evidence="11 12">
    <name type="scientific">Geodia barretti</name>
    <name type="common">Barrett's horny sponge</name>
    <dbReference type="NCBI Taxonomy" id="519541"/>
    <lineage>
        <taxon>Eukaryota</taxon>
        <taxon>Metazoa</taxon>
        <taxon>Porifera</taxon>
        <taxon>Demospongiae</taxon>
        <taxon>Heteroscleromorpha</taxon>
        <taxon>Tetractinellida</taxon>
        <taxon>Astrophorina</taxon>
        <taxon>Geodiidae</taxon>
        <taxon>Geodia</taxon>
    </lineage>
</organism>
<feature type="region of interest" description="Disordered" evidence="7">
    <location>
        <begin position="659"/>
        <end position="687"/>
    </location>
</feature>
<evidence type="ECO:0000256" key="8">
    <source>
        <dbReference type="SAM" id="SignalP"/>
    </source>
</evidence>
<dbReference type="FunFam" id="2.10.230.10:FF:000002">
    <property type="entry name" value="Molecular chaperone DnaJ"/>
    <property type="match status" value="1"/>
</dbReference>
<feature type="non-terminal residue" evidence="11">
    <location>
        <position position="1"/>
    </location>
</feature>